<keyword evidence="3" id="KW-0645">Protease</keyword>
<keyword evidence="3" id="KW-0378">Hydrolase</keyword>
<evidence type="ECO:0000313" key="3">
    <source>
        <dbReference type="EMBL" id="QGG47588.1"/>
    </source>
</evidence>
<feature type="domain" description="CAAX prenyl protease 2/Lysostaphin resistance protein A-like" evidence="2">
    <location>
        <begin position="96"/>
        <end position="183"/>
    </location>
</feature>
<dbReference type="EMBL" id="CP045875">
    <property type="protein sequence ID" value="QGG47588.1"/>
    <property type="molecule type" value="Genomic_DNA"/>
</dbReference>
<name>A0A5Q2MY10_9FIRM</name>
<reference evidence="4" key="1">
    <citation type="submission" date="2019-11" db="EMBL/GenBank/DDBJ databases">
        <title>Genome sequence of Heliorestis convoluta strain HH, an alkaliphilic and minimalistic phototrophic bacterium from a soda lake in Egypt.</title>
        <authorList>
            <person name="Dewey E.D."/>
            <person name="Stokes L.M."/>
            <person name="Burchell B.M."/>
            <person name="Shaffer K.N."/>
            <person name="Huntington A.M."/>
            <person name="Baker J.M."/>
            <person name="Nadendla S."/>
            <person name="Giglio M.G."/>
            <person name="Touchman J.W."/>
            <person name="Blankenship R.E."/>
            <person name="Madigan M.T."/>
            <person name="Sattley W.M."/>
        </authorList>
    </citation>
    <scope>NUCLEOTIDE SEQUENCE [LARGE SCALE GENOMIC DNA]</scope>
    <source>
        <strain evidence="4">HH</strain>
    </source>
</reference>
<keyword evidence="1" id="KW-1133">Transmembrane helix</keyword>
<dbReference type="AlphaFoldDB" id="A0A5Q2MY10"/>
<dbReference type="GO" id="GO:0006508">
    <property type="term" value="P:proteolysis"/>
    <property type="evidence" value="ECO:0007669"/>
    <property type="project" value="UniProtKB-KW"/>
</dbReference>
<dbReference type="GO" id="GO:0080120">
    <property type="term" value="P:CAAX-box protein maturation"/>
    <property type="evidence" value="ECO:0007669"/>
    <property type="project" value="UniProtKB-ARBA"/>
</dbReference>
<dbReference type="KEGG" id="hcv:FTV88_1441"/>
<evidence type="ECO:0000313" key="4">
    <source>
        <dbReference type="Proteomes" id="UP000366051"/>
    </source>
</evidence>
<evidence type="ECO:0000259" key="2">
    <source>
        <dbReference type="Pfam" id="PF02517"/>
    </source>
</evidence>
<dbReference type="PANTHER" id="PTHR43592:SF15">
    <property type="entry name" value="CAAX AMINO TERMINAL PROTEASE FAMILY PROTEIN"/>
    <property type="match status" value="1"/>
</dbReference>
<protein>
    <submittedName>
        <fullName evidence="3">CPBP family intramembrane metalloprotease</fullName>
    </submittedName>
</protein>
<keyword evidence="3" id="KW-0482">Metalloprotease</keyword>
<dbReference type="Pfam" id="PF02517">
    <property type="entry name" value="Rce1-like"/>
    <property type="match status" value="1"/>
</dbReference>
<dbReference type="OrthoDB" id="9782250at2"/>
<feature type="transmembrane region" description="Helical" evidence="1">
    <location>
        <begin position="55"/>
        <end position="76"/>
    </location>
</feature>
<gene>
    <name evidence="3" type="ORF">FTV88_1441</name>
</gene>
<keyword evidence="1" id="KW-0472">Membrane</keyword>
<keyword evidence="4" id="KW-1185">Reference proteome</keyword>
<accession>A0A5Q2MY10</accession>
<dbReference type="GO" id="GO:0008237">
    <property type="term" value="F:metallopeptidase activity"/>
    <property type="evidence" value="ECO:0007669"/>
    <property type="project" value="UniProtKB-KW"/>
</dbReference>
<keyword evidence="1" id="KW-0812">Transmembrane</keyword>
<dbReference type="GO" id="GO:0004175">
    <property type="term" value="F:endopeptidase activity"/>
    <property type="evidence" value="ECO:0007669"/>
    <property type="project" value="UniProtKB-ARBA"/>
</dbReference>
<proteinExistence type="predicted"/>
<organism evidence="3 4">
    <name type="scientific">Heliorestis convoluta</name>
    <dbReference type="NCBI Taxonomy" id="356322"/>
    <lineage>
        <taxon>Bacteria</taxon>
        <taxon>Bacillati</taxon>
        <taxon>Bacillota</taxon>
        <taxon>Clostridia</taxon>
        <taxon>Eubacteriales</taxon>
        <taxon>Heliobacteriaceae</taxon>
        <taxon>Heliorestis</taxon>
    </lineage>
</organism>
<sequence length="198" mass="22354">MFNIFNSMAEIMFFQSLTLAVFFILLAYGGARWIGKKSTLPLPWKINGKTIFEGVTLGLKVFLLVLLLGALTSLLFPVAPHLIENIFKDFVFRPYQIVLIALAIVVIAPVAEEIFFRGFLLPTLQIRWGTRWALHLTSFFFALLHLDPLRFLPLYGASYLIGRAALQQGSLMVAVLAHGVWNFSSLTLMWWLMKGGAF</sequence>
<dbReference type="PANTHER" id="PTHR43592">
    <property type="entry name" value="CAAX AMINO TERMINAL PROTEASE"/>
    <property type="match status" value="1"/>
</dbReference>
<dbReference type="Proteomes" id="UP000366051">
    <property type="component" value="Chromosome"/>
</dbReference>
<dbReference type="InterPro" id="IPR003675">
    <property type="entry name" value="Rce1/LyrA-like_dom"/>
</dbReference>
<feature type="transmembrane region" description="Helical" evidence="1">
    <location>
        <begin position="12"/>
        <end position="34"/>
    </location>
</feature>
<feature type="transmembrane region" description="Helical" evidence="1">
    <location>
        <begin position="132"/>
        <end position="151"/>
    </location>
</feature>
<feature type="transmembrane region" description="Helical" evidence="1">
    <location>
        <begin position="171"/>
        <end position="192"/>
    </location>
</feature>
<feature type="transmembrane region" description="Helical" evidence="1">
    <location>
        <begin position="96"/>
        <end position="120"/>
    </location>
</feature>
<evidence type="ECO:0000256" key="1">
    <source>
        <dbReference type="SAM" id="Phobius"/>
    </source>
</evidence>